<dbReference type="AlphaFoldDB" id="A0A5B9R9A5"/>
<dbReference type="Pfam" id="PF13472">
    <property type="entry name" value="Lipase_GDSL_2"/>
    <property type="match status" value="1"/>
</dbReference>
<dbReference type="KEGG" id="rul:UC8_54210"/>
<dbReference type="GO" id="GO:0004622">
    <property type="term" value="F:phosphatidylcholine lysophospholipase activity"/>
    <property type="evidence" value="ECO:0007669"/>
    <property type="project" value="TreeGrafter"/>
</dbReference>
<evidence type="ECO:0000256" key="1">
    <source>
        <dbReference type="SAM" id="SignalP"/>
    </source>
</evidence>
<feature type="domain" description="SGNH hydrolase-type esterase" evidence="2">
    <location>
        <begin position="47"/>
        <end position="217"/>
    </location>
</feature>
<feature type="signal peptide" evidence="1">
    <location>
        <begin position="1"/>
        <end position="21"/>
    </location>
</feature>
<reference evidence="3 4" key="1">
    <citation type="submission" date="2019-08" db="EMBL/GenBank/DDBJ databases">
        <title>Deep-cultivation of Planctomycetes and their phenomic and genomic characterization uncovers novel biology.</title>
        <authorList>
            <person name="Wiegand S."/>
            <person name="Jogler M."/>
            <person name="Boedeker C."/>
            <person name="Pinto D."/>
            <person name="Vollmers J."/>
            <person name="Rivas-Marin E."/>
            <person name="Kohn T."/>
            <person name="Peeters S.H."/>
            <person name="Heuer A."/>
            <person name="Rast P."/>
            <person name="Oberbeckmann S."/>
            <person name="Bunk B."/>
            <person name="Jeske O."/>
            <person name="Meyerdierks A."/>
            <person name="Storesund J.E."/>
            <person name="Kallscheuer N."/>
            <person name="Luecker S."/>
            <person name="Lage O.M."/>
            <person name="Pohl T."/>
            <person name="Merkel B.J."/>
            <person name="Hornburger P."/>
            <person name="Mueller R.-W."/>
            <person name="Bruemmer F."/>
            <person name="Labrenz M."/>
            <person name="Spormann A.M."/>
            <person name="Op den Camp H."/>
            <person name="Overmann J."/>
            <person name="Amann R."/>
            <person name="Jetten M.S.M."/>
            <person name="Mascher T."/>
            <person name="Medema M.H."/>
            <person name="Devos D.P."/>
            <person name="Kaster A.-K."/>
            <person name="Ovreas L."/>
            <person name="Rohde M."/>
            <person name="Galperin M.Y."/>
            <person name="Jogler C."/>
        </authorList>
    </citation>
    <scope>NUCLEOTIDE SEQUENCE [LARGE SCALE GENOMIC DNA]</scope>
    <source>
        <strain evidence="3 4">UC8</strain>
    </source>
</reference>
<dbReference type="CDD" id="cd00229">
    <property type="entry name" value="SGNH_hydrolase"/>
    <property type="match status" value="1"/>
</dbReference>
<sequence length="235" mass="25932" precursor="true">MNRFFLPALVLPVTMFFSVSAWGQAAAPDKPMKPVEERDDLPRVLLIGDSISIGYTVPVRRMLADEANVIRPLTNCGPTTRGVQHIDEWLGEGKWDVIHFNWGLHDLKYIGSRGDGLVAVDSKGSHQQVAPEAYAANLERLVKRLKQTGASLIWCATTPVPKGAKGRVVGDSQKYNEIAAEIMQRHGIAINDLYTVALEKQDEIQLPANVHFRPAGSKYLAEQVVKEIRAALAAR</sequence>
<dbReference type="PANTHER" id="PTHR30383">
    <property type="entry name" value="THIOESTERASE 1/PROTEASE 1/LYSOPHOSPHOLIPASE L1"/>
    <property type="match status" value="1"/>
</dbReference>
<keyword evidence="4" id="KW-1185">Reference proteome</keyword>
<dbReference type="EMBL" id="CP042914">
    <property type="protein sequence ID" value="QEG43373.1"/>
    <property type="molecule type" value="Genomic_DNA"/>
</dbReference>
<dbReference type="Proteomes" id="UP000325286">
    <property type="component" value="Chromosome"/>
</dbReference>
<keyword evidence="3" id="KW-0378">Hydrolase</keyword>
<name>A0A5B9R9A5_9BACT</name>
<dbReference type="InterPro" id="IPR051532">
    <property type="entry name" value="Ester_Hydrolysis_Enzymes"/>
</dbReference>
<gene>
    <name evidence="3" type="ORF">UC8_54210</name>
</gene>
<dbReference type="OrthoDB" id="9815670at2"/>
<proteinExistence type="predicted"/>
<feature type="chain" id="PRO_5023001019" evidence="1">
    <location>
        <begin position="22"/>
        <end position="235"/>
    </location>
</feature>
<accession>A0A5B9R9A5</accession>
<dbReference type="PANTHER" id="PTHR30383:SF26">
    <property type="entry name" value="SGNH HYDROLASE-TYPE ESTERASE DOMAIN-CONTAINING PROTEIN"/>
    <property type="match status" value="1"/>
</dbReference>
<dbReference type="InterPro" id="IPR036514">
    <property type="entry name" value="SGNH_hydro_sf"/>
</dbReference>
<evidence type="ECO:0000313" key="4">
    <source>
        <dbReference type="Proteomes" id="UP000325286"/>
    </source>
</evidence>
<protein>
    <submittedName>
        <fullName evidence="3">GDSL-like Lipase/Acylhydrolase</fullName>
    </submittedName>
</protein>
<keyword evidence="1" id="KW-0732">Signal</keyword>
<organism evidence="3 4">
    <name type="scientific">Roseimaritima ulvae</name>
    <dbReference type="NCBI Taxonomy" id="980254"/>
    <lineage>
        <taxon>Bacteria</taxon>
        <taxon>Pseudomonadati</taxon>
        <taxon>Planctomycetota</taxon>
        <taxon>Planctomycetia</taxon>
        <taxon>Pirellulales</taxon>
        <taxon>Pirellulaceae</taxon>
        <taxon>Roseimaritima</taxon>
    </lineage>
</organism>
<evidence type="ECO:0000313" key="3">
    <source>
        <dbReference type="EMBL" id="QEG43373.1"/>
    </source>
</evidence>
<dbReference type="RefSeq" id="WP_148080591.1">
    <property type="nucleotide sequence ID" value="NZ_CP042914.1"/>
</dbReference>
<dbReference type="Gene3D" id="3.40.50.1110">
    <property type="entry name" value="SGNH hydrolase"/>
    <property type="match status" value="1"/>
</dbReference>
<dbReference type="SUPFAM" id="SSF52266">
    <property type="entry name" value="SGNH hydrolase"/>
    <property type="match status" value="1"/>
</dbReference>
<dbReference type="InterPro" id="IPR013830">
    <property type="entry name" value="SGNH_hydro"/>
</dbReference>
<evidence type="ECO:0000259" key="2">
    <source>
        <dbReference type="Pfam" id="PF13472"/>
    </source>
</evidence>